<keyword evidence="2" id="KW-1185">Reference proteome</keyword>
<dbReference type="Proteomes" id="UP000799755">
    <property type="component" value="Unassembled WGS sequence"/>
</dbReference>
<name>A0ACB6RCM9_9PLEO</name>
<proteinExistence type="predicted"/>
<organism evidence="1 2">
    <name type="scientific">Lindgomyces ingoldianus</name>
    <dbReference type="NCBI Taxonomy" id="673940"/>
    <lineage>
        <taxon>Eukaryota</taxon>
        <taxon>Fungi</taxon>
        <taxon>Dikarya</taxon>
        <taxon>Ascomycota</taxon>
        <taxon>Pezizomycotina</taxon>
        <taxon>Dothideomycetes</taxon>
        <taxon>Pleosporomycetidae</taxon>
        <taxon>Pleosporales</taxon>
        <taxon>Lindgomycetaceae</taxon>
        <taxon>Lindgomyces</taxon>
    </lineage>
</organism>
<comment type="caution">
    <text evidence="1">The sequence shown here is derived from an EMBL/GenBank/DDBJ whole genome shotgun (WGS) entry which is preliminary data.</text>
</comment>
<gene>
    <name evidence="1" type="ORF">BDR25DRAFT_43587</name>
</gene>
<accession>A0ACB6RCM9</accession>
<evidence type="ECO:0000313" key="1">
    <source>
        <dbReference type="EMBL" id="KAF2477079.1"/>
    </source>
</evidence>
<sequence>MSMLRRNLTRLRRSLRIQQGCGPYHGTPLSMLSIDIMHLILEILSEGDSRTDLLNLALTCRALWIFTRQYIPKDVTLYAHSNDQTFVLFQKSVNKDHSYGRNVRHLTFTTGEKSCNISARKIRKLLQSLPALHSLDLGGLPYDHIVPTLFAKPLQMKYTLKKLDIPGGLDVKDVAELISFPVIRKWRFWLLDDFEFYSKFPKAATDIWLKELSFEDSQIAFPLFANVLRRCRNLQLLECNLPLQRPLKEAATSREREMETFSAINLAPSLMHVAKTLTKLQLYDDKQIWRKYDGSRLDLSSFSKLKNIDVPAMLFLAPISQNIRRGGVYKLFPLTAETIKLKFPANIGIFYSTSNGKLDAEEYSQFLSTGVDATQSDWIQEFAINKSFKFPGLQELSLLENTSSSGNQAFNSQNWLQPYWIRVSFDEAQIQLKVSLRKNLNI</sequence>
<evidence type="ECO:0000313" key="2">
    <source>
        <dbReference type="Proteomes" id="UP000799755"/>
    </source>
</evidence>
<protein>
    <submittedName>
        <fullName evidence="1">Uncharacterized protein</fullName>
    </submittedName>
</protein>
<dbReference type="EMBL" id="MU003493">
    <property type="protein sequence ID" value="KAF2477079.1"/>
    <property type="molecule type" value="Genomic_DNA"/>
</dbReference>
<reference evidence="1" key="1">
    <citation type="journal article" date="2020" name="Stud. Mycol.">
        <title>101 Dothideomycetes genomes: a test case for predicting lifestyles and emergence of pathogens.</title>
        <authorList>
            <person name="Haridas S."/>
            <person name="Albert R."/>
            <person name="Binder M."/>
            <person name="Bloem J."/>
            <person name="Labutti K."/>
            <person name="Salamov A."/>
            <person name="Andreopoulos B."/>
            <person name="Baker S."/>
            <person name="Barry K."/>
            <person name="Bills G."/>
            <person name="Bluhm B."/>
            <person name="Cannon C."/>
            <person name="Castanera R."/>
            <person name="Culley D."/>
            <person name="Daum C."/>
            <person name="Ezra D."/>
            <person name="Gonzalez J."/>
            <person name="Henrissat B."/>
            <person name="Kuo A."/>
            <person name="Liang C."/>
            <person name="Lipzen A."/>
            <person name="Lutzoni F."/>
            <person name="Magnuson J."/>
            <person name="Mondo S."/>
            <person name="Nolan M."/>
            <person name="Ohm R."/>
            <person name="Pangilinan J."/>
            <person name="Park H.-J."/>
            <person name="Ramirez L."/>
            <person name="Alfaro M."/>
            <person name="Sun H."/>
            <person name="Tritt A."/>
            <person name="Yoshinaga Y."/>
            <person name="Zwiers L.-H."/>
            <person name="Turgeon B."/>
            <person name="Goodwin S."/>
            <person name="Spatafora J."/>
            <person name="Crous P."/>
            <person name="Grigoriev I."/>
        </authorList>
    </citation>
    <scope>NUCLEOTIDE SEQUENCE</scope>
    <source>
        <strain evidence="1">ATCC 200398</strain>
    </source>
</reference>